<dbReference type="InterPro" id="IPR052571">
    <property type="entry name" value="Mt_RNA_Methyltransferase"/>
</dbReference>
<dbReference type="EMBL" id="BAABGM010000003">
    <property type="protein sequence ID" value="GAA4399326.1"/>
    <property type="molecule type" value="Genomic_DNA"/>
</dbReference>
<evidence type="ECO:0000256" key="3">
    <source>
        <dbReference type="ARBA" id="ARBA00023004"/>
    </source>
</evidence>
<dbReference type="Pfam" id="PF09243">
    <property type="entry name" value="Rsm22"/>
    <property type="match status" value="1"/>
</dbReference>
<dbReference type="Gene3D" id="3.40.50.150">
    <property type="entry name" value="Vaccinia Virus protein VP39"/>
    <property type="match status" value="1"/>
</dbReference>
<keyword evidence="2" id="KW-0809">Transit peptide</keyword>
<evidence type="ECO:0000256" key="4">
    <source>
        <dbReference type="ARBA" id="ARBA00023014"/>
    </source>
</evidence>
<keyword evidence="4" id="KW-0411">Iron-sulfur</keyword>
<evidence type="ECO:0000256" key="1">
    <source>
        <dbReference type="ARBA" id="ARBA00022723"/>
    </source>
</evidence>
<dbReference type="SUPFAM" id="SSF53335">
    <property type="entry name" value="S-adenosyl-L-methionine-dependent methyltransferases"/>
    <property type="match status" value="1"/>
</dbReference>
<dbReference type="InterPro" id="IPR029063">
    <property type="entry name" value="SAM-dependent_MTases_sf"/>
</dbReference>
<evidence type="ECO:0000313" key="6">
    <source>
        <dbReference type="Proteomes" id="UP001500945"/>
    </source>
</evidence>
<proteinExistence type="predicted"/>
<sequence>MPTLLTPALDAVLDGLPADTLRRATASLIESYRSGAPPAEQVLRDPGTAAAYAAYRMPATHAAVGRALRHATELAPDVSVRSLVDVGGGTGAATWAVAEAFPGLATATVLDGSADALALGRRIAAHGPPVVTRATWSRTLLRAGTVVPEADLAVVSYLLGELPDALQATVVDAAATAAAALLLVVEPGTPRGFAAVLAARSRLTAAGWHVLAPCPQDGPCPVAALGDWCHFSVRLDRTALHRRLKGGRLGHEDEKFSYVVASRAPVQPATGRVLRHPVTRKGLVQLQVCHADGSVRRAVVTKRDPMAYRAARDAAWGSTWSDRPPVIASTRTITSPKE</sequence>
<accession>A0ABP8K1Y2</accession>
<keyword evidence="6" id="KW-1185">Reference proteome</keyword>
<organism evidence="5 6">
    <name type="scientific">Fodinibacter luteus</name>
    <dbReference type="NCBI Taxonomy" id="552064"/>
    <lineage>
        <taxon>Bacteria</taxon>
        <taxon>Bacillati</taxon>
        <taxon>Actinomycetota</taxon>
        <taxon>Actinomycetes</taxon>
        <taxon>Micrococcales</taxon>
        <taxon>Intrasporangiaceae</taxon>
        <taxon>Fodinibacter (ex Wang et al. 2009)</taxon>
    </lineage>
</organism>
<dbReference type="Proteomes" id="UP001500945">
    <property type="component" value="Unassembled WGS sequence"/>
</dbReference>
<dbReference type="RefSeq" id="WP_345202195.1">
    <property type="nucleotide sequence ID" value="NZ_BAABGM010000003.1"/>
</dbReference>
<protein>
    <submittedName>
        <fullName evidence="5">Small ribosomal subunit Rsm22 family protein</fullName>
    </submittedName>
</protein>
<evidence type="ECO:0000256" key="2">
    <source>
        <dbReference type="ARBA" id="ARBA00022946"/>
    </source>
</evidence>
<dbReference type="PANTHER" id="PTHR13184:SF5">
    <property type="entry name" value="METHYLTRANSFERASE-LIKE PROTEIN 17, MITOCHONDRIAL"/>
    <property type="match status" value="1"/>
</dbReference>
<name>A0ABP8K1Y2_9MICO</name>
<reference evidence="6" key="1">
    <citation type="journal article" date="2019" name="Int. J. Syst. Evol. Microbiol.">
        <title>The Global Catalogue of Microorganisms (GCM) 10K type strain sequencing project: providing services to taxonomists for standard genome sequencing and annotation.</title>
        <authorList>
            <consortium name="The Broad Institute Genomics Platform"/>
            <consortium name="The Broad Institute Genome Sequencing Center for Infectious Disease"/>
            <person name="Wu L."/>
            <person name="Ma J."/>
        </authorList>
    </citation>
    <scope>NUCLEOTIDE SEQUENCE [LARGE SCALE GENOMIC DNA]</scope>
    <source>
        <strain evidence="6">JCM 17809</strain>
    </source>
</reference>
<keyword evidence="3" id="KW-0408">Iron</keyword>
<evidence type="ECO:0000313" key="5">
    <source>
        <dbReference type="EMBL" id="GAA4399326.1"/>
    </source>
</evidence>
<dbReference type="InterPro" id="IPR015324">
    <property type="entry name" value="Ribosomal_Rsm22-like"/>
</dbReference>
<comment type="caution">
    <text evidence="5">The sequence shown here is derived from an EMBL/GenBank/DDBJ whole genome shotgun (WGS) entry which is preliminary data.</text>
</comment>
<dbReference type="PANTHER" id="PTHR13184">
    <property type="entry name" value="37S RIBOSOMAL PROTEIN S22"/>
    <property type="match status" value="1"/>
</dbReference>
<keyword evidence="1" id="KW-0479">Metal-binding</keyword>
<gene>
    <name evidence="5" type="ORF">GCM10023168_06440</name>
</gene>